<accession>A0ABV9RC81</accession>
<sequence>MLREQVDRFTTSDGTHLRVAESGDGAGGPTLVLVHGWSQDLRTWDRVVDDLRRTGFAGRILRYDHRGHGGSDAAAEGTATVGRAADDLAAMIAERVPDGPLVLAGHSMGGMTLMALAERHPRLVADRVVSVAFVATASDEMDELTLGLPGRRGRLVARGEHVLIPLTARLGRRAPSRRIGTVGRSREHAPRVRASLLAPGVRALVFGRHARRDDVLSVAEQALAAHPPSVAAFRASIGEHRRRGSLAALRGIPVVVLVGDHDRLCPQQRARDIADALPDARIVLLPGAGHMINLERSTEVAAHVAGLLALPAAQAPTTTVIPQEDAGRVSA</sequence>
<dbReference type="Proteomes" id="UP001595909">
    <property type="component" value="Unassembled WGS sequence"/>
</dbReference>
<dbReference type="PANTHER" id="PTHR43798:SF31">
    <property type="entry name" value="AB HYDROLASE SUPERFAMILY PROTEIN YCLE"/>
    <property type="match status" value="1"/>
</dbReference>
<evidence type="ECO:0000313" key="4">
    <source>
        <dbReference type="EMBL" id="MFC4831368.1"/>
    </source>
</evidence>
<dbReference type="EMBL" id="JBHSIM010000004">
    <property type="protein sequence ID" value="MFC4831368.1"/>
    <property type="molecule type" value="Genomic_DNA"/>
</dbReference>
<reference evidence="5" key="1">
    <citation type="journal article" date="2019" name="Int. J. Syst. Evol. Microbiol.">
        <title>The Global Catalogue of Microorganisms (GCM) 10K type strain sequencing project: providing services to taxonomists for standard genome sequencing and annotation.</title>
        <authorList>
            <consortium name="The Broad Institute Genomics Platform"/>
            <consortium name="The Broad Institute Genome Sequencing Center for Infectious Disease"/>
            <person name="Wu L."/>
            <person name="Ma J."/>
        </authorList>
    </citation>
    <scope>NUCLEOTIDE SEQUENCE [LARGE SCALE GENOMIC DNA]</scope>
    <source>
        <strain evidence="5">CCUG 50347</strain>
    </source>
</reference>
<keyword evidence="5" id="KW-1185">Reference proteome</keyword>
<protein>
    <submittedName>
        <fullName evidence="4">Alpha/beta fold hydrolase</fullName>
    </submittedName>
</protein>
<dbReference type="InterPro" id="IPR029058">
    <property type="entry name" value="AB_hydrolase_fold"/>
</dbReference>
<evidence type="ECO:0000259" key="3">
    <source>
        <dbReference type="Pfam" id="PF00561"/>
    </source>
</evidence>
<dbReference type="InterPro" id="IPR000073">
    <property type="entry name" value="AB_hydrolase_1"/>
</dbReference>
<comment type="caution">
    <text evidence="4">The sequence shown here is derived from an EMBL/GenBank/DDBJ whole genome shotgun (WGS) entry which is preliminary data.</text>
</comment>
<proteinExistence type="predicted"/>
<evidence type="ECO:0000256" key="2">
    <source>
        <dbReference type="SAM" id="MobiDB-lite"/>
    </source>
</evidence>
<keyword evidence="1 4" id="KW-0378">Hydrolase</keyword>
<name>A0ABV9RC81_9PSEU</name>
<feature type="domain" description="AB hydrolase-1" evidence="3">
    <location>
        <begin position="29"/>
        <end position="296"/>
    </location>
</feature>
<evidence type="ECO:0000256" key="1">
    <source>
        <dbReference type="ARBA" id="ARBA00022801"/>
    </source>
</evidence>
<dbReference type="PANTHER" id="PTHR43798">
    <property type="entry name" value="MONOACYLGLYCEROL LIPASE"/>
    <property type="match status" value="1"/>
</dbReference>
<evidence type="ECO:0000313" key="5">
    <source>
        <dbReference type="Proteomes" id="UP001595909"/>
    </source>
</evidence>
<dbReference type="InterPro" id="IPR050266">
    <property type="entry name" value="AB_hydrolase_sf"/>
</dbReference>
<dbReference type="RefSeq" id="WP_274192273.1">
    <property type="nucleotide sequence ID" value="NZ_BAABHN010000004.1"/>
</dbReference>
<dbReference type="Pfam" id="PF00561">
    <property type="entry name" value="Abhydrolase_1"/>
    <property type="match status" value="1"/>
</dbReference>
<dbReference type="SUPFAM" id="SSF53474">
    <property type="entry name" value="alpha/beta-Hydrolases"/>
    <property type="match status" value="1"/>
</dbReference>
<dbReference type="Gene3D" id="3.40.50.1820">
    <property type="entry name" value="alpha/beta hydrolase"/>
    <property type="match status" value="1"/>
</dbReference>
<feature type="region of interest" description="Disordered" evidence="2">
    <location>
        <begin position="1"/>
        <end position="23"/>
    </location>
</feature>
<organism evidence="4 5">
    <name type="scientific">Actinomycetospora chibensis</name>
    <dbReference type="NCBI Taxonomy" id="663606"/>
    <lineage>
        <taxon>Bacteria</taxon>
        <taxon>Bacillati</taxon>
        <taxon>Actinomycetota</taxon>
        <taxon>Actinomycetes</taxon>
        <taxon>Pseudonocardiales</taxon>
        <taxon>Pseudonocardiaceae</taxon>
        <taxon>Actinomycetospora</taxon>
    </lineage>
</organism>
<gene>
    <name evidence="4" type="ORF">ACFPEL_02990</name>
</gene>
<dbReference type="GO" id="GO:0016787">
    <property type="term" value="F:hydrolase activity"/>
    <property type="evidence" value="ECO:0007669"/>
    <property type="project" value="UniProtKB-KW"/>
</dbReference>